<comment type="caution">
    <text evidence="1">The sequence shown here is derived from an EMBL/GenBank/DDBJ whole genome shotgun (WGS) entry which is preliminary data.</text>
</comment>
<dbReference type="InterPro" id="IPR027417">
    <property type="entry name" value="P-loop_NTPase"/>
</dbReference>
<reference evidence="1 2" key="1">
    <citation type="submission" date="2019-04" db="EMBL/GenBank/DDBJ databases">
        <title>Altererythrobacter aquimixticola sp. nov., isolated from sediment of junction between the ocean and a freshwater spring.</title>
        <authorList>
            <person name="Yoon J.-H."/>
        </authorList>
    </citation>
    <scope>NUCLEOTIDE SEQUENCE [LARGE SCALE GENOMIC DNA]</scope>
    <source>
        <strain evidence="1 2">SSKS-13</strain>
    </source>
</reference>
<dbReference type="PANTHER" id="PTHR36978:SF4">
    <property type="entry name" value="P-LOOP CONTAINING NUCLEOSIDE TRIPHOSPHATE HYDROLASE PROTEIN"/>
    <property type="match status" value="1"/>
</dbReference>
<evidence type="ECO:0000313" key="1">
    <source>
        <dbReference type="EMBL" id="TIX48978.1"/>
    </source>
</evidence>
<organism evidence="1 2">
    <name type="scientific">Alteraurantiacibacter aquimixticola</name>
    <dbReference type="NCBI Taxonomy" id="2489173"/>
    <lineage>
        <taxon>Bacteria</taxon>
        <taxon>Pseudomonadati</taxon>
        <taxon>Pseudomonadota</taxon>
        <taxon>Alphaproteobacteria</taxon>
        <taxon>Sphingomonadales</taxon>
        <taxon>Erythrobacteraceae</taxon>
        <taxon>Alteraurantiacibacter</taxon>
    </lineage>
</organism>
<dbReference type="RefSeq" id="WP_136694552.1">
    <property type="nucleotide sequence ID" value="NZ_SSHH01000004.1"/>
</dbReference>
<evidence type="ECO:0000313" key="2">
    <source>
        <dbReference type="Proteomes" id="UP000309389"/>
    </source>
</evidence>
<dbReference type="Proteomes" id="UP000309389">
    <property type="component" value="Unassembled WGS sequence"/>
</dbReference>
<dbReference type="AlphaFoldDB" id="A0A4T3EWZ6"/>
<gene>
    <name evidence="1" type="ORF">E5222_14685</name>
</gene>
<dbReference type="EMBL" id="SSHH01000004">
    <property type="protein sequence ID" value="TIX48978.1"/>
    <property type="molecule type" value="Genomic_DNA"/>
</dbReference>
<keyword evidence="2" id="KW-1185">Reference proteome</keyword>
<dbReference type="SUPFAM" id="SSF52540">
    <property type="entry name" value="P-loop containing nucleoside triphosphate hydrolases"/>
    <property type="match status" value="1"/>
</dbReference>
<dbReference type="OrthoDB" id="9806624at2"/>
<sequence>MARRLLHRNRGEDQSRVPKQKVFCIGFQKTGTTSLEHALQSVGYRVKSVFGRDLTYDELKATYVDRGLEIAREYDALEDMPWPLMFRELDAAFPGSKFILTLRDADAWIRSIVGHFRDNAHVMQQLTYGEDAGAPVGNEDRYRAVYEAHNAAVLDYFADRPDDLLVMRLEAGDGWEKLAPFLGIEGAPTGPFVHTNTRKARNSVFRRIRGRMRRAGILS</sequence>
<dbReference type="PANTHER" id="PTHR36978">
    <property type="entry name" value="P-LOOP CONTAINING NUCLEOTIDE TRIPHOSPHATE HYDROLASE"/>
    <property type="match status" value="1"/>
</dbReference>
<dbReference type="GO" id="GO:0016740">
    <property type="term" value="F:transferase activity"/>
    <property type="evidence" value="ECO:0007669"/>
    <property type="project" value="UniProtKB-KW"/>
</dbReference>
<dbReference type="Pfam" id="PF17784">
    <property type="entry name" value="Sulfotransfer_4"/>
    <property type="match status" value="2"/>
</dbReference>
<name>A0A4T3EWZ6_9SPHN</name>
<protein>
    <submittedName>
        <fullName evidence="1">Sulfotransferase family protein</fullName>
    </submittedName>
</protein>
<dbReference type="InterPro" id="IPR040632">
    <property type="entry name" value="Sulfotransfer_4"/>
</dbReference>
<accession>A0A4T3EWZ6</accession>
<dbReference type="Gene3D" id="3.40.50.300">
    <property type="entry name" value="P-loop containing nucleotide triphosphate hydrolases"/>
    <property type="match status" value="1"/>
</dbReference>
<keyword evidence="1" id="KW-0808">Transferase</keyword>
<proteinExistence type="predicted"/>